<evidence type="ECO:0000256" key="1">
    <source>
        <dbReference type="SAM" id="MobiDB-lite"/>
    </source>
</evidence>
<reference evidence="2 3" key="1">
    <citation type="submission" date="2015-03" db="EMBL/GenBank/DDBJ databases">
        <title>Genomics and transcriptomics of the oil-accumulating basidiomycete yeast T. oleaginosus allow insights into substrate utilization and the diverse evolutionary trajectories of mating systems in fungi.</title>
        <authorList>
            <consortium name="DOE Joint Genome Institute"/>
            <person name="Kourist R."/>
            <person name="Kracht O."/>
            <person name="Bracharz F."/>
            <person name="Lipzen A."/>
            <person name="Nolan M."/>
            <person name="Ohm R."/>
            <person name="Grigoriev I."/>
            <person name="Sun S."/>
            <person name="Heitman J."/>
            <person name="Bruck T."/>
            <person name="Nowrousian M."/>
        </authorList>
    </citation>
    <scope>NUCLEOTIDE SEQUENCE [LARGE SCALE GENOMIC DNA]</scope>
    <source>
        <strain evidence="2 3">IBC0246</strain>
    </source>
</reference>
<evidence type="ECO:0000313" key="3">
    <source>
        <dbReference type="Proteomes" id="UP000053611"/>
    </source>
</evidence>
<feature type="region of interest" description="Disordered" evidence="1">
    <location>
        <begin position="47"/>
        <end position="71"/>
    </location>
</feature>
<dbReference type="RefSeq" id="XP_018283007.1">
    <property type="nucleotide sequence ID" value="XM_018427187.1"/>
</dbReference>
<evidence type="ECO:0000313" key="2">
    <source>
        <dbReference type="EMBL" id="KLT46516.1"/>
    </source>
</evidence>
<keyword evidence="3" id="KW-1185">Reference proteome</keyword>
<proteinExistence type="predicted"/>
<dbReference type="GeneID" id="28987790"/>
<accession>A0A0J0XZS1</accession>
<feature type="region of interest" description="Disordered" evidence="1">
    <location>
        <begin position="104"/>
        <end position="125"/>
    </location>
</feature>
<dbReference type="Proteomes" id="UP000053611">
    <property type="component" value="Unassembled WGS sequence"/>
</dbReference>
<dbReference type="AlphaFoldDB" id="A0A0J0XZS1"/>
<sequence>MGLTASCGTAGEAVVRLTGQLSSPCRLARREARSYIGHGWEVVRGGRRSCPHTGTDRPATSLRREEGNAKWKREEGMERFKSGDSGGQQEMLAAVLGEGCVDSHDERAGLSRRSEEVDDGEMVRW</sequence>
<name>A0A0J0XZS1_9TREE</name>
<feature type="compositionally biased region" description="Basic and acidic residues" evidence="1">
    <location>
        <begin position="62"/>
        <end position="71"/>
    </location>
</feature>
<gene>
    <name evidence="2" type="ORF">CC85DRAFT_4525</name>
</gene>
<organism evidence="2 3">
    <name type="scientific">Cutaneotrichosporon oleaginosum</name>
    <dbReference type="NCBI Taxonomy" id="879819"/>
    <lineage>
        <taxon>Eukaryota</taxon>
        <taxon>Fungi</taxon>
        <taxon>Dikarya</taxon>
        <taxon>Basidiomycota</taxon>
        <taxon>Agaricomycotina</taxon>
        <taxon>Tremellomycetes</taxon>
        <taxon>Trichosporonales</taxon>
        <taxon>Trichosporonaceae</taxon>
        <taxon>Cutaneotrichosporon</taxon>
    </lineage>
</organism>
<dbReference type="EMBL" id="KQ087177">
    <property type="protein sequence ID" value="KLT46516.1"/>
    <property type="molecule type" value="Genomic_DNA"/>
</dbReference>
<protein>
    <submittedName>
        <fullName evidence="2">Uncharacterized protein</fullName>
    </submittedName>
</protein>